<organism evidence="2 3">
    <name type="scientific">Streblomastix strix</name>
    <dbReference type="NCBI Taxonomy" id="222440"/>
    <lineage>
        <taxon>Eukaryota</taxon>
        <taxon>Metamonada</taxon>
        <taxon>Preaxostyla</taxon>
        <taxon>Oxymonadida</taxon>
        <taxon>Streblomastigidae</taxon>
        <taxon>Streblomastix</taxon>
    </lineage>
</organism>
<feature type="transmembrane region" description="Helical" evidence="1">
    <location>
        <begin position="166"/>
        <end position="194"/>
    </location>
</feature>
<evidence type="ECO:0000256" key="1">
    <source>
        <dbReference type="SAM" id="Phobius"/>
    </source>
</evidence>
<accession>A0A5J4U954</accession>
<dbReference type="AlphaFoldDB" id="A0A5J4U954"/>
<name>A0A5J4U954_9EUKA</name>
<reference evidence="2 3" key="1">
    <citation type="submission" date="2019-03" db="EMBL/GenBank/DDBJ databases">
        <title>Single cell metagenomics reveals metabolic interactions within the superorganism composed of flagellate Streblomastix strix and complex community of Bacteroidetes bacteria on its surface.</title>
        <authorList>
            <person name="Treitli S.C."/>
            <person name="Kolisko M."/>
            <person name="Husnik F."/>
            <person name="Keeling P."/>
            <person name="Hampl V."/>
        </authorList>
    </citation>
    <scope>NUCLEOTIDE SEQUENCE [LARGE SCALE GENOMIC DNA]</scope>
    <source>
        <strain evidence="2">ST1C</strain>
    </source>
</reference>
<evidence type="ECO:0000313" key="2">
    <source>
        <dbReference type="EMBL" id="KAA6367436.1"/>
    </source>
</evidence>
<dbReference type="Proteomes" id="UP000324800">
    <property type="component" value="Unassembled WGS sequence"/>
</dbReference>
<evidence type="ECO:0000313" key="3">
    <source>
        <dbReference type="Proteomes" id="UP000324800"/>
    </source>
</evidence>
<keyword evidence="1" id="KW-0472">Membrane</keyword>
<keyword evidence="1" id="KW-0812">Transmembrane</keyword>
<dbReference type="EMBL" id="SNRW01018333">
    <property type="protein sequence ID" value="KAA6367436.1"/>
    <property type="molecule type" value="Genomic_DNA"/>
</dbReference>
<keyword evidence="1" id="KW-1133">Transmembrane helix</keyword>
<proteinExistence type="predicted"/>
<protein>
    <submittedName>
        <fullName evidence="2">Uncharacterized protein</fullName>
    </submittedName>
</protein>
<sequence>MNQHNNHTQFLQEEDTPFCNRDYHENEIRLGQCICSEESHPLGCLCSPFQVVDCACSSFVDKNPNCICTNNLHPQQCICDEYGQTPFNLTTCQSTKICTGGSFDNPTSTNCTPTDCTSSNQKFACICTDEYKPKGCTLKSGSQQEDEIKQEEIIDQKPDPKSDPKFPLWIIILIVVLAVFVIIIFLFIICFIFWKWRFSNSRRIKSIKEDFERLKSDIQKEQSRKGLIEYNGSQSQCNIMLVTKSSKKLYRKLNWPSKSYC</sequence>
<gene>
    <name evidence="2" type="ORF">EZS28_037037</name>
</gene>
<comment type="caution">
    <text evidence="2">The sequence shown here is derived from an EMBL/GenBank/DDBJ whole genome shotgun (WGS) entry which is preliminary data.</text>
</comment>